<organism evidence="1 2">
    <name type="scientific">Xanthoceras sorbifolium</name>
    <dbReference type="NCBI Taxonomy" id="99658"/>
    <lineage>
        <taxon>Eukaryota</taxon>
        <taxon>Viridiplantae</taxon>
        <taxon>Streptophyta</taxon>
        <taxon>Embryophyta</taxon>
        <taxon>Tracheophyta</taxon>
        <taxon>Spermatophyta</taxon>
        <taxon>Magnoliopsida</taxon>
        <taxon>eudicotyledons</taxon>
        <taxon>Gunneridae</taxon>
        <taxon>Pentapetalae</taxon>
        <taxon>rosids</taxon>
        <taxon>malvids</taxon>
        <taxon>Sapindales</taxon>
        <taxon>Sapindaceae</taxon>
        <taxon>Xanthoceroideae</taxon>
        <taxon>Xanthoceras</taxon>
    </lineage>
</organism>
<protein>
    <submittedName>
        <fullName evidence="1">Uncharacterized protein</fullName>
    </submittedName>
</protein>
<gene>
    <name evidence="1" type="ORF">JRO89_XS15G0156000</name>
</gene>
<sequence>MKSKGLVPMEIPIGLNTHLMMKRESAWCKVKIERSREKFPYGVFRRCNLAEPGMAVSGHPPSMDRKTLFNTLRKDVYRGQKESVKGIQITCALVNKNHLDQIKVNNNIESGYPLP</sequence>
<name>A0ABQ8H2D3_9ROSI</name>
<reference evidence="1 2" key="1">
    <citation type="submission" date="2021-02" db="EMBL/GenBank/DDBJ databases">
        <title>Plant Genome Project.</title>
        <authorList>
            <person name="Zhang R.-G."/>
        </authorList>
    </citation>
    <scope>NUCLEOTIDE SEQUENCE [LARGE SCALE GENOMIC DNA]</scope>
    <source>
        <tissue evidence="1">Leaves</tissue>
    </source>
</reference>
<evidence type="ECO:0000313" key="1">
    <source>
        <dbReference type="EMBL" id="KAH7544369.1"/>
    </source>
</evidence>
<comment type="caution">
    <text evidence="1">The sequence shown here is derived from an EMBL/GenBank/DDBJ whole genome shotgun (WGS) entry which is preliminary data.</text>
</comment>
<evidence type="ECO:0000313" key="2">
    <source>
        <dbReference type="Proteomes" id="UP000827721"/>
    </source>
</evidence>
<dbReference type="EMBL" id="JAFEMO010000015">
    <property type="protein sequence ID" value="KAH7544369.1"/>
    <property type="molecule type" value="Genomic_DNA"/>
</dbReference>
<keyword evidence="2" id="KW-1185">Reference proteome</keyword>
<accession>A0ABQ8H2D3</accession>
<proteinExistence type="predicted"/>
<dbReference type="Proteomes" id="UP000827721">
    <property type="component" value="Unassembled WGS sequence"/>
</dbReference>